<dbReference type="SMART" id="SM00409">
    <property type="entry name" value="IG"/>
    <property type="match status" value="1"/>
</dbReference>
<dbReference type="Proteomes" id="UP000770661">
    <property type="component" value="Unassembled WGS sequence"/>
</dbReference>
<evidence type="ECO:0000256" key="10">
    <source>
        <dbReference type="SAM" id="MobiDB-lite"/>
    </source>
</evidence>
<dbReference type="PROSITE" id="PS50835">
    <property type="entry name" value="IG_LIKE"/>
    <property type="match status" value="1"/>
</dbReference>
<dbReference type="Pfam" id="PF07679">
    <property type="entry name" value="I-set"/>
    <property type="match status" value="1"/>
</dbReference>
<dbReference type="InterPro" id="IPR003599">
    <property type="entry name" value="Ig_sub"/>
</dbReference>
<dbReference type="InterPro" id="IPR017441">
    <property type="entry name" value="Protein_kinase_ATP_BS"/>
</dbReference>
<dbReference type="PANTHER" id="PTHR24416:SF600">
    <property type="entry name" value="PDGF- AND VEGF-RECEPTOR RELATED, ISOFORM J"/>
    <property type="match status" value="1"/>
</dbReference>
<keyword evidence="15" id="KW-1185">Reference proteome</keyword>
<evidence type="ECO:0000256" key="9">
    <source>
        <dbReference type="PROSITE-ProRule" id="PRU10141"/>
    </source>
</evidence>
<evidence type="ECO:0000256" key="3">
    <source>
        <dbReference type="ARBA" id="ARBA00022692"/>
    </source>
</evidence>
<dbReference type="SUPFAM" id="SSF56112">
    <property type="entry name" value="Protein kinase-like (PK-like)"/>
    <property type="match status" value="1"/>
</dbReference>
<keyword evidence="5 11" id="KW-0472">Membrane</keyword>
<dbReference type="CDD" id="cd21699">
    <property type="entry name" value="JMTM_APP_like"/>
    <property type="match status" value="1"/>
</dbReference>
<comment type="subcellular location">
    <subcellularLocation>
        <location evidence="1">Membrane</location>
        <topology evidence="1">Single-pass membrane protein</topology>
    </subcellularLocation>
</comment>
<feature type="binding site" evidence="9">
    <location>
        <position position="257"/>
    </location>
    <ligand>
        <name>ATP</name>
        <dbReference type="ChEBI" id="CHEBI:30616"/>
    </ligand>
</feature>
<dbReference type="PANTHER" id="PTHR24416">
    <property type="entry name" value="TYROSINE-PROTEIN KINASE RECEPTOR"/>
    <property type="match status" value="1"/>
</dbReference>
<feature type="transmembrane region" description="Helical" evidence="11">
    <location>
        <begin position="149"/>
        <end position="169"/>
    </location>
</feature>
<dbReference type="InterPro" id="IPR036179">
    <property type="entry name" value="Ig-like_dom_sf"/>
</dbReference>
<keyword evidence="9" id="KW-0547">Nucleotide-binding</keyword>
<feature type="domain" description="Ig-like" evidence="13">
    <location>
        <begin position="37"/>
        <end position="137"/>
    </location>
</feature>
<dbReference type="InterPro" id="IPR020635">
    <property type="entry name" value="Tyr_kinase_cat_dom"/>
</dbReference>
<proteinExistence type="predicted"/>
<dbReference type="AlphaFoldDB" id="A0A8J5CSP6"/>
<dbReference type="InterPro" id="IPR003598">
    <property type="entry name" value="Ig_sub2"/>
</dbReference>
<evidence type="ECO:0000256" key="7">
    <source>
        <dbReference type="ARBA" id="ARBA00023180"/>
    </source>
</evidence>
<accession>A0A8J5CSP6</accession>
<keyword evidence="8" id="KW-0393">Immunoglobulin domain</keyword>
<reference evidence="14" key="1">
    <citation type="submission" date="2020-07" db="EMBL/GenBank/DDBJ databases">
        <title>The High-quality genome of the commercially important snow crab, Chionoecetes opilio.</title>
        <authorList>
            <person name="Jeong J.-H."/>
            <person name="Ryu S."/>
        </authorList>
    </citation>
    <scope>NUCLEOTIDE SEQUENCE</scope>
    <source>
        <strain evidence="14">MADBK_172401_WGS</strain>
        <tissue evidence="14">Digestive gland</tissue>
    </source>
</reference>
<evidence type="ECO:0000256" key="8">
    <source>
        <dbReference type="ARBA" id="ARBA00023319"/>
    </source>
</evidence>
<evidence type="ECO:0000313" key="14">
    <source>
        <dbReference type="EMBL" id="KAG0718367.1"/>
    </source>
</evidence>
<dbReference type="PROSITE" id="PS50011">
    <property type="entry name" value="PROTEIN_KINASE_DOM"/>
    <property type="match status" value="1"/>
</dbReference>
<evidence type="ECO:0000259" key="12">
    <source>
        <dbReference type="PROSITE" id="PS50011"/>
    </source>
</evidence>
<dbReference type="PROSITE" id="PS00107">
    <property type="entry name" value="PROTEIN_KINASE_ATP"/>
    <property type="match status" value="1"/>
</dbReference>
<dbReference type="SUPFAM" id="SSF48726">
    <property type="entry name" value="Immunoglobulin"/>
    <property type="match status" value="1"/>
</dbReference>
<dbReference type="InterPro" id="IPR050122">
    <property type="entry name" value="RTK"/>
</dbReference>
<dbReference type="InterPro" id="IPR007110">
    <property type="entry name" value="Ig-like_dom"/>
</dbReference>
<dbReference type="SMART" id="SM00408">
    <property type="entry name" value="IGc2"/>
    <property type="match status" value="1"/>
</dbReference>
<keyword evidence="14" id="KW-0675">Receptor</keyword>
<dbReference type="EC" id="2.7.10.1" evidence="2"/>
<gene>
    <name evidence="14" type="primary">KDR</name>
    <name evidence="14" type="ORF">GWK47_052543</name>
</gene>
<sequence>MKRASKVLQGRYECRAERHDDRGHDTKNVTITVVEETAVTFLQDSNMRMNETVIVEENEPYSLNCTVAGTPDPDVTWEKDGTPLTPDSPFFDGKTAALSDDHRRLELKYVFKDQHVGEYRCTARNRVNEVTGKLILTVPAAGLSTTAKVGLAVALLGIAILIITVVFLMRRVKTERRFRKSFRANELYLFEKGNIGQLNPDCSADEQAELLPYGQEWEVPRDQITLGKQLGSGAFGRVVKASVTGIEGPAATIVAIKTCKTQADASQVRALTLELKIMVHLGKHLNIVNLMGASTVHIGKGELWILVEYCRFGNLLVFMHRHRNNFINQIDPNTGRIDPSLLTADPNTLFSPLPPGVSSWRQTNSRGSHASFSQTPNTPIALSAPPPGHNAPLNHNNVHNPGTQQAHNPLYNAGIRGSMTGGGIVEAQNTNTTPPGAASSDATESCGSDGRTSDTTSSGQERGQQNAYYTSTMGSEGTQAPMSPAGMYSIQYVGCILIKRG</sequence>
<evidence type="ECO:0000313" key="15">
    <source>
        <dbReference type="Proteomes" id="UP000770661"/>
    </source>
</evidence>
<dbReference type="GO" id="GO:0005524">
    <property type="term" value="F:ATP binding"/>
    <property type="evidence" value="ECO:0007669"/>
    <property type="project" value="UniProtKB-UniRule"/>
</dbReference>
<comment type="caution">
    <text evidence="14">The sequence shown here is derived from an EMBL/GenBank/DDBJ whole genome shotgun (WGS) entry which is preliminary data.</text>
</comment>
<dbReference type="InterPro" id="IPR000719">
    <property type="entry name" value="Prot_kinase_dom"/>
</dbReference>
<dbReference type="OrthoDB" id="6380902at2759"/>
<dbReference type="InterPro" id="IPR001245">
    <property type="entry name" value="Ser-Thr/Tyr_kinase_cat_dom"/>
</dbReference>
<keyword evidence="6" id="KW-1015">Disulfide bond</keyword>
<dbReference type="GO" id="GO:0004714">
    <property type="term" value="F:transmembrane receptor protein tyrosine kinase activity"/>
    <property type="evidence" value="ECO:0007669"/>
    <property type="project" value="UniProtKB-EC"/>
</dbReference>
<dbReference type="InterPro" id="IPR013783">
    <property type="entry name" value="Ig-like_fold"/>
</dbReference>
<evidence type="ECO:0000256" key="1">
    <source>
        <dbReference type="ARBA" id="ARBA00004167"/>
    </source>
</evidence>
<dbReference type="Gene3D" id="2.60.40.10">
    <property type="entry name" value="Immunoglobulins"/>
    <property type="match status" value="1"/>
</dbReference>
<feature type="region of interest" description="Disordered" evidence="10">
    <location>
        <begin position="353"/>
        <end position="465"/>
    </location>
</feature>
<dbReference type="Pfam" id="PF07714">
    <property type="entry name" value="PK_Tyr_Ser-Thr"/>
    <property type="match status" value="1"/>
</dbReference>
<dbReference type="EMBL" id="JACEEZ010016177">
    <property type="protein sequence ID" value="KAG0718367.1"/>
    <property type="molecule type" value="Genomic_DNA"/>
</dbReference>
<evidence type="ECO:0000256" key="4">
    <source>
        <dbReference type="ARBA" id="ARBA00022989"/>
    </source>
</evidence>
<protein>
    <recommendedName>
        <fullName evidence="2">receptor protein-tyrosine kinase</fullName>
        <ecNumber evidence="2">2.7.10.1</ecNumber>
    </recommendedName>
</protein>
<dbReference type="Gene3D" id="3.30.200.20">
    <property type="entry name" value="Phosphorylase Kinase, domain 1"/>
    <property type="match status" value="1"/>
</dbReference>
<evidence type="ECO:0000256" key="5">
    <source>
        <dbReference type="ARBA" id="ARBA00023136"/>
    </source>
</evidence>
<dbReference type="SMART" id="SM00219">
    <property type="entry name" value="TyrKc"/>
    <property type="match status" value="1"/>
</dbReference>
<evidence type="ECO:0000256" key="11">
    <source>
        <dbReference type="SAM" id="Phobius"/>
    </source>
</evidence>
<feature type="domain" description="Protein kinase" evidence="12">
    <location>
        <begin position="224"/>
        <end position="501"/>
    </location>
</feature>
<keyword evidence="4 11" id="KW-1133">Transmembrane helix</keyword>
<keyword evidence="7" id="KW-0325">Glycoprotein</keyword>
<keyword evidence="9" id="KW-0067">ATP-binding</keyword>
<dbReference type="InterPro" id="IPR011009">
    <property type="entry name" value="Kinase-like_dom_sf"/>
</dbReference>
<dbReference type="GO" id="GO:0043235">
    <property type="term" value="C:receptor complex"/>
    <property type="evidence" value="ECO:0007669"/>
    <property type="project" value="TreeGrafter"/>
</dbReference>
<dbReference type="GO" id="GO:0007169">
    <property type="term" value="P:cell surface receptor protein tyrosine kinase signaling pathway"/>
    <property type="evidence" value="ECO:0007669"/>
    <property type="project" value="TreeGrafter"/>
</dbReference>
<dbReference type="GO" id="GO:0005886">
    <property type="term" value="C:plasma membrane"/>
    <property type="evidence" value="ECO:0007669"/>
    <property type="project" value="TreeGrafter"/>
</dbReference>
<organism evidence="14 15">
    <name type="scientific">Chionoecetes opilio</name>
    <name type="common">Atlantic snow crab</name>
    <name type="synonym">Cancer opilio</name>
    <dbReference type="NCBI Taxonomy" id="41210"/>
    <lineage>
        <taxon>Eukaryota</taxon>
        <taxon>Metazoa</taxon>
        <taxon>Ecdysozoa</taxon>
        <taxon>Arthropoda</taxon>
        <taxon>Crustacea</taxon>
        <taxon>Multicrustacea</taxon>
        <taxon>Malacostraca</taxon>
        <taxon>Eumalacostraca</taxon>
        <taxon>Eucarida</taxon>
        <taxon>Decapoda</taxon>
        <taxon>Pleocyemata</taxon>
        <taxon>Brachyura</taxon>
        <taxon>Eubrachyura</taxon>
        <taxon>Majoidea</taxon>
        <taxon>Majidae</taxon>
        <taxon>Chionoecetes</taxon>
    </lineage>
</organism>
<evidence type="ECO:0000256" key="2">
    <source>
        <dbReference type="ARBA" id="ARBA00011902"/>
    </source>
</evidence>
<feature type="compositionally biased region" description="Polar residues" evidence="10">
    <location>
        <begin position="359"/>
        <end position="380"/>
    </location>
</feature>
<dbReference type="InterPro" id="IPR013098">
    <property type="entry name" value="Ig_I-set"/>
</dbReference>
<name>A0A8J5CSP6_CHIOP</name>
<keyword evidence="3 11" id="KW-0812">Transmembrane</keyword>
<evidence type="ECO:0000259" key="13">
    <source>
        <dbReference type="PROSITE" id="PS50835"/>
    </source>
</evidence>
<feature type="compositionally biased region" description="Low complexity" evidence="10">
    <location>
        <begin position="445"/>
        <end position="459"/>
    </location>
</feature>
<evidence type="ECO:0000256" key="6">
    <source>
        <dbReference type="ARBA" id="ARBA00023157"/>
    </source>
</evidence>
<feature type="compositionally biased region" description="Polar residues" evidence="10">
    <location>
        <begin position="393"/>
        <end position="407"/>
    </location>
</feature>